<dbReference type="SUPFAM" id="SSF53474">
    <property type="entry name" value="alpha/beta-Hydrolases"/>
    <property type="match status" value="1"/>
</dbReference>
<evidence type="ECO:0000256" key="3">
    <source>
        <dbReference type="ARBA" id="ARBA00022487"/>
    </source>
</evidence>
<sequence length="430" mass="46854">MSALGRDFFKAKLAKLPAMPPPPLGALPEELEELEELDIEDEDEDDFPDGYGENDEYHEGILDDSSSASSASSTSTIIAPPSRPELTARRRNNLEPIPWNHHFSENLHLTPSSNPTSHFNAYYTPNTGSGPLFVTHHGAGSSGLSFAALASEIRKINPEAGIFSFDARGHGGTSTSNDQDFSLSTLSTDLYEALLAAQEQLRWESLPPIILVGHSLGGAVITDLAKRGLLGDRLLAYAVLDVVEGSAMDALHSMQSYLLSRPTGFTSLNQGIEWHVRSRTIRNGRSARVSVPALLYDYSNSGGSGDASSSSSSTATTSSGATAVVSNGRPWRWRTDLATTQPFWQDWFVGLSRKFLEAKGGKLLILAGTDRLDKELIIGQMQGKYQLLVLPEVGHFLHEDAPEKTAIALVEFYKRNDRSALVLPKKVWEM</sequence>
<accession>A0A7C8PEL7</accession>
<dbReference type="Proteomes" id="UP000297595">
    <property type="component" value="Unassembled WGS sequence"/>
</dbReference>
<dbReference type="InterPro" id="IPR029058">
    <property type="entry name" value="AB_hydrolase_fold"/>
</dbReference>
<feature type="region of interest" description="Disordered" evidence="8">
    <location>
        <begin position="16"/>
        <end position="87"/>
    </location>
</feature>
<evidence type="ECO:0000313" key="10">
    <source>
        <dbReference type="Proteomes" id="UP000297595"/>
    </source>
</evidence>
<evidence type="ECO:0000313" key="9">
    <source>
        <dbReference type="EMBL" id="TGJ66758.1"/>
    </source>
</evidence>
<evidence type="ECO:0000256" key="2">
    <source>
        <dbReference type="ARBA" id="ARBA00020672"/>
    </source>
</evidence>
<keyword evidence="4 7" id="KW-0378">Hydrolase</keyword>
<evidence type="ECO:0000256" key="1">
    <source>
        <dbReference type="ARBA" id="ARBA00008645"/>
    </source>
</evidence>
<dbReference type="PIRSF" id="PIRSF022950">
    <property type="entry name" value="PPase_methylesterase_euk"/>
    <property type="match status" value="1"/>
</dbReference>
<dbReference type="GO" id="GO:0051723">
    <property type="term" value="F:protein methylesterase activity"/>
    <property type="evidence" value="ECO:0007669"/>
    <property type="project" value="UniProtKB-EC"/>
</dbReference>
<evidence type="ECO:0000256" key="8">
    <source>
        <dbReference type="SAM" id="MobiDB-lite"/>
    </source>
</evidence>
<comment type="catalytic activity">
    <reaction evidence="6">
        <text>[phosphatase 2A protein]-C-terminal L-leucine methyl ester + H2O = [phosphatase 2A protein]-C-terminal L-leucine + methanol + H(+)</text>
        <dbReference type="Rhea" id="RHEA:48548"/>
        <dbReference type="Rhea" id="RHEA-COMP:12134"/>
        <dbReference type="Rhea" id="RHEA-COMP:12135"/>
        <dbReference type="ChEBI" id="CHEBI:15377"/>
        <dbReference type="ChEBI" id="CHEBI:15378"/>
        <dbReference type="ChEBI" id="CHEBI:17790"/>
        <dbReference type="ChEBI" id="CHEBI:90516"/>
        <dbReference type="ChEBI" id="CHEBI:90517"/>
        <dbReference type="EC" id="3.1.1.89"/>
    </reaction>
</comment>
<feature type="region of interest" description="Disordered" evidence="8">
    <location>
        <begin position="302"/>
        <end position="321"/>
    </location>
</feature>
<dbReference type="Gene3D" id="3.40.50.1820">
    <property type="entry name" value="alpha/beta hydrolase"/>
    <property type="match status" value="1"/>
</dbReference>
<evidence type="ECO:0000256" key="4">
    <source>
        <dbReference type="ARBA" id="ARBA00022801"/>
    </source>
</evidence>
<evidence type="ECO:0000256" key="7">
    <source>
        <dbReference type="PIRNR" id="PIRNR022950"/>
    </source>
</evidence>
<organism evidence="9 10">
    <name type="scientific">Orbilia oligospora</name>
    <name type="common">Nematode-trapping fungus</name>
    <name type="synonym">Arthrobotrys oligospora</name>
    <dbReference type="NCBI Taxonomy" id="2813651"/>
    <lineage>
        <taxon>Eukaryota</taxon>
        <taxon>Fungi</taxon>
        <taxon>Dikarya</taxon>
        <taxon>Ascomycota</taxon>
        <taxon>Pezizomycotina</taxon>
        <taxon>Orbiliomycetes</taxon>
        <taxon>Orbiliales</taxon>
        <taxon>Orbiliaceae</taxon>
        <taxon>Orbilia</taxon>
    </lineage>
</organism>
<dbReference type="AlphaFoldDB" id="A0A7C8PEL7"/>
<dbReference type="PANTHER" id="PTHR14189">
    <property type="entry name" value="PROTEIN PHOSPHATASE METHYLESTERASE-1 RELATED"/>
    <property type="match status" value="1"/>
</dbReference>
<dbReference type="EC" id="3.1.1.-" evidence="7"/>
<feature type="compositionally biased region" description="Low complexity" evidence="8">
    <location>
        <begin position="65"/>
        <end position="80"/>
    </location>
</feature>
<dbReference type="InterPro" id="IPR016812">
    <property type="entry name" value="PPase_methylesterase_euk"/>
</dbReference>
<protein>
    <recommendedName>
        <fullName evidence="2 7">Protein phosphatase methylesterase 1</fullName>
        <shortName evidence="7">PME-1</shortName>
        <ecNumber evidence="7">3.1.1.-</ecNumber>
    </recommendedName>
</protein>
<reference evidence="9 10" key="1">
    <citation type="submission" date="2019-03" db="EMBL/GenBank/DDBJ databases">
        <title>Nematode-trapping fungi genome.</title>
        <authorList>
            <person name="Vidal-Diez De Ulzurrun G."/>
        </authorList>
    </citation>
    <scope>NUCLEOTIDE SEQUENCE [LARGE SCALE GENOMIC DNA]</scope>
    <source>
        <strain evidence="9 10">TWF154</strain>
    </source>
</reference>
<dbReference type="InterPro" id="IPR000073">
    <property type="entry name" value="AB_hydrolase_1"/>
</dbReference>
<evidence type="ECO:0000256" key="5">
    <source>
        <dbReference type="ARBA" id="ARBA00024741"/>
    </source>
</evidence>
<dbReference type="Pfam" id="PF12697">
    <property type="entry name" value="Abhydrolase_6"/>
    <property type="match status" value="1"/>
</dbReference>
<dbReference type="PANTHER" id="PTHR14189:SF0">
    <property type="entry name" value="PROTEIN PHOSPHATASE METHYLESTERASE 1"/>
    <property type="match status" value="1"/>
</dbReference>
<name>A0A7C8PEL7_ORBOL</name>
<comment type="function">
    <text evidence="5">Demethylates proteins that have been reversibly carboxymethylated. Demethylates the phosphatase PP2A catalytic subunit.</text>
</comment>
<evidence type="ECO:0000256" key="6">
    <source>
        <dbReference type="ARBA" id="ARBA00049203"/>
    </source>
</evidence>
<feature type="compositionally biased region" description="Acidic residues" evidence="8">
    <location>
        <begin position="29"/>
        <end position="54"/>
    </location>
</feature>
<comment type="similarity">
    <text evidence="1 7">Belongs to the AB hydrolase superfamily.</text>
</comment>
<gene>
    <name evidence="9" type="ORF">EYR41_008362</name>
</gene>
<proteinExistence type="inferred from homology"/>
<comment type="caution">
    <text evidence="9">The sequence shown here is derived from an EMBL/GenBank/DDBJ whole genome shotgun (WGS) entry which is preliminary data.</text>
</comment>
<dbReference type="EMBL" id="SOZJ01000005">
    <property type="protein sequence ID" value="TGJ66758.1"/>
    <property type="molecule type" value="Genomic_DNA"/>
</dbReference>
<dbReference type="OrthoDB" id="194865at2759"/>
<feature type="compositionally biased region" description="Low complexity" evidence="8">
    <location>
        <begin position="306"/>
        <end position="321"/>
    </location>
</feature>
<keyword evidence="3 7" id="KW-0719">Serine esterase</keyword>